<organism evidence="1 2">
    <name type="scientific">Pristionchus mayeri</name>
    <dbReference type="NCBI Taxonomy" id="1317129"/>
    <lineage>
        <taxon>Eukaryota</taxon>
        <taxon>Metazoa</taxon>
        <taxon>Ecdysozoa</taxon>
        <taxon>Nematoda</taxon>
        <taxon>Chromadorea</taxon>
        <taxon>Rhabditida</taxon>
        <taxon>Rhabditina</taxon>
        <taxon>Diplogasteromorpha</taxon>
        <taxon>Diplogasteroidea</taxon>
        <taxon>Neodiplogasteridae</taxon>
        <taxon>Pristionchus</taxon>
    </lineage>
</organism>
<protein>
    <submittedName>
        <fullName evidence="1">Uncharacterized protein</fullName>
    </submittedName>
</protein>
<proteinExistence type="predicted"/>
<evidence type="ECO:0000313" key="2">
    <source>
        <dbReference type="Proteomes" id="UP001328107"/>
    </source>
</evidence>
<evidence type="ECO:0000313" key="1">
    <source>
        <dbReference type="EMBL" id="GMR49410.1"/>
    </source>
</evidence>
<dbReference type="AlphaFoldDB" id="A0AAN5I2S5"/>
<gene>
    <name evidence="1" type="ORF">PMAYCL1PPCAC_19605</name>
</gene>
<accession>A0AAN5I2S5</accession>
<comment type="caution">
    <text evidence="1">The sequence shown here is derived from an EMBL/GenBank/DDBJ whole genome shotgun (WGS) entry which is preliminary data.</text>
</comment>
<dbReference type="EMBL" id="BTRK01000004">
    <property type="protein sequence ID" value="GMR49410.1"/>
    <property type="molecule type" value="Genomic_DNA"/>
</dbReference>
<feature type="non-terminal residue" evidence="1">
    <location>
        <position position="1"/>
    </location>
</feature>
<reference evidence="2" key="1">
    <citation type="submission" date="2022-10" db="EMBL/GenBank/DDBJ databases">
        <title>Genome assembly of Pristionchus species.</title>
        <authorList>
            <person name="Yoshida K."/>
            <person name="Sommer R.J."/>
        </authorList>
    </citation>
    <scope>NUCLEOTIDE SEQUENCE [LARGE SCALE GENOMIC DNA]</scope>
    <source>
        <strain evidence="2">RS5460</strain>
    </source>
</reference>
<name>A0AAN5I2S5_9BILA</name>
<dbReference type="Proteomes" id="UP001328107">
    <property type="component" value="Unassembled WGS sequence"/>
</dbReference>
<sequence length="209" mass="23449">LSELYASLVRDEGRDAVERYASQINAALSGSGILPFAERSEFGFIATFNRHMIDGCYCLDQEGRALLSALLTMHSSRVCGLRNSTGGKAVYEIYRMKPIGKAVESLYPESNHTQLIRRNVNIYGRYSEMFAKKDGYSGLIDPITLKQLCFFLNINGVANIRDDPSERSITFELNASTNPSGMKISTVCIYHAYHETNRLARAWIRCLLS</sequence>
<keyword evidence="2" id="KW-1185">Reference proteome</keyword>